<dbReference type="OrthoDB" id="9789777at2"/>
<dbReference type="EMBL" id="JAUSRR010000006">
    <property type="protein sequence ID" value="MDP9924864.1"/>
    <property type="molecule type" value="Genomic_DNA"/>
</dbReference>
<evidence type="ECO:0000313" key="4">
    <source>
        <dbReference type="Proteomes" id="UP000217154"/>
    </source>
</evidence>
<accession>A0A1E7U676</accession>
<dbReference type="PANTHER" id="PTHR43559">
    <property type="entry name" value="HYDROLASE YCAC-RELATED"/>
    <property type="match status" value="1"/>
</dbReference>
<protein>
    <submittedName>
        <fullName evidence="2">Amidohydrolase</fullName>
    </submittedName>
    <submittedName>
        <fullName evidence="3">Nicotinamidase-related amidase</fullName>
    </submittedName>
</protein>
<gene>
    <name evidence="2" type="ORF">CKY39_26710</name>
    <name evidence="3" type="ORF">J2W25_003900</name>
</gene>
<dbReference type="SUPFAM" id="SSF52499">
    <property type="entry name" value="Isochorismatase-like hydrolases"/>
    <property type="match status" value="1"/>
</dbReference>
<keyword evidence="2" id="KW-0378">Hydrolase</keyword>
<dbReference type="Proteomes" id="UP001244295">
    <property type="component" value="Unassembled WGS sequence"/>
</dbReference>
<evidence type="ECO:0000313" key="3">
    <source>
        <dbReference type="EMBL" id="MDP9924864.1"/>
    </source>
</evidence>
<dbReference type="Proteomes" id="UP000217154">
    <property type="component" value="Chromosome"/>
</dbReference>
<dbReference type="GO" id="GO:0016787">
    <property type="term" value="F:hydrolase activity"/>
    <property type="evidence" value="ECO:0007669"/>
    <property type="project" value="UniProtKB-KW"/>
</dbReference>
<dbReference type="RefSeq" id="WP_062479955.1">
    <property type="nucleotide sequence ID" value="NZ_BKDH01000001.1"/>
</dbReference>
<reference evidence="2 4" key="1">
    <citation type="submission" date="2017-09" db="EMBL/GenBank/DDBJ databases">
        <title>The diverse metabolic capabilities of V. boronicumulans make it an excellent choice for continued studies on novel biodegradation.</title>
        <authorList>
            <person name="Sun S."/>
        </authorList>
    </citation>
    <scope>NUCLEOTIDE SEQUENCE [LARGE SCALE GENOMIC DNA]</scope>
    <source>
        <strain evidence="2 4">J1</strain>
    </source>
</reference>
<name>A0A1E7U676_9BURK</name>
<sequence>MTTPNTVANFNGAKPVIDPDDAVMLLIDHQSGLFQTVKDMPMTELRSNVTTLAKVATLAKIPVITTASVPQGPNGPLIPEVHKYAPHAQYVARKGEINAWDNPEFVAAVKATGRGTLIIAGTITSVCMAFPSIAAVHEGYRVFAVIDASGTYSKMAQEITLARVVQAGVVPIDTAGVCSEVQKTWHRDDAAQWAEAYSAVFPPYQLLIESYMKAQEVVTNSEQLDSQRA</sequence>
<evidence type="ECO:0000259" key="1">
    <source>
        <dbReference type="Pfam" id="PF00857"/>
    </source>
</evidence>
<feature type="domain" description="Isochorismatase-like" evidence="1">
    <location>
        <begin position="23"/>
        <end position="175"/>
    </location>
</feature>
<dbReference type="Pfam" id="PF00857">
    <property type="entry name" value="Isochorismatase"/>
    <property type="match status" value="1"/>
</dbReference>
<dbReference type="InterPro" id="IPR053152">
    <property type="entry name" value="Hydrolase_YcaC-like"/>
</dbReference>
<dbReference type="InterPro" id="IPR036380">
    <property type="entry name" value="Isochorismatase-like_sf"/>
</dbReference>
<dbReference type="KEGG" id="vbo:CKY39_26710"/>
<dbReference type="Gene3D" id="3.40.50.850">
    <property type="entry name" value="Isochorismatase-like"/>
    <property type="match status" value="1"/>
</dbReference>
<dbReference type="GeneID" id="82266514"/>
<organism evidence="2 4">
    <name type="scientific">Variovorax boronicumulans</name>
    <dbReference type="NCBI Taxonomy" id="436515"/>
    <lineage>
        <taxon>Bacteria</taxon>
        <taxon>Pseudomonadati</taxon>
        <taxon>Pseudomonadota</taxon>
        <taxon>Betaproteobacteria</taxon>
        <taxon>Burkholderiales</taxon>
        <taxon>Comamonadaceae</taxon>
        <taxon>Variovorax</taxon>
    </lineage>
</organism>
<dbReference type="EMBL" id="CP023284">
    <property type="protein sequence ID" value="ATA56424.1"/>
    <property type="molecule type" value="Genomic_DNA"/>
</dbReference>
<reference evidence="3" key="2">
    <citation type="submission" date="2023-07" db="EMBL/GenBank/DDBJ databases">
        <title>Sorghum-associated microbial communities from plants grown in Nebraska, USA.</title>
        <authorList>
            <person name="Schachtman D."/>
        </authorList>
    </citation>
    <scope>NUCLEOTIDE SEQUENCE</scope>
    <source>
        <strain evidence="3">DS2795</strain>
    </source>
</reference>
<evidence type="ECO:0000313" key="2">
    <source>
        <dbReference type="EMBL" id="ATA56424.1"/>
    </source>
</evidence>
<dbReference type="InterPro" id="IPR000868">
    <property type="entry name" value="Isochorismatase-like_dom"/>
</dbReference>
<dbReference type="STRING" id="436515.GCA_001752345_05017"/>
<proteinExistence type="predicted"/>
<dbReference type="AlphaFoldDB" id="A0A1E7U676"/>
<dbReference type="PANTHER" id="PTHR43559:SF2">
    <property type="entry name" value="HOMOLOG OF SLSA IN STM"/>
    <property type="match status" value="1"/>
</dbReference>